<accession>A0ABS4ASM1</accession>
<dbReference type="RefSeq" id="WP_209351745.1">
    <property type="nucleotide sequence ID" value="NZ_JAGIYZ010000009.1"/>
</dbReference>
<evidence type="ECO:0000313" key="2">
    <source>
        <dbReference type="Proteomes" id="UP000680815"/>
    </source>
</evidence>
<dbReference type="InterPro" id="IPR029016">
    <property type="entry name" value="GAF-like_dom_sf"/>
</dbReference>
<comment type="caution">
    <text evidence="1">The sequence shown here is derived from an EMBL/GenBank/DDBJ whole genome shotgun (WGS) entry which is preliminary data.</text>
</comment>
<reference evidence="1 2" key="1">
    <citation type="submission" date="2021-03" db="EMBL/GenBank/DDBJ databases">
        <authorList>
            <person name="So Y."/>
        </authorList>
    </citation>
    <scope>NUCLEOTIDE SEQUENCE [LARGE SCALE GENOMIC DNA]</scope>
    <source>
        <strain evidence="1 2">PWR1</strain>
    </source>
</reference>
<organism evidence="1 2">
    <name type="scientific">Roseomonas nitratireducens</name>
    <dbReference type="NCBI Taxonomy" id="2820810"/>
    <lineage>
        <taxon>Bacteria</taxon>
        <taxon>Pseudomonadati</taxon>
        <taxon>Pseudomonadota</taxon>
        <taxon>Alphaproteobacteria</taxon>
        <taxon>Acetobacterales</taxon>
        <taxon>Roseomonadaceae</taxon>
        <taxon>Roseomonas</taxon>
    </lineage>
</organism>
<proteinExistence type="predicted"/>
<dbReference type="Gene3D" id="3.30.450.40">
    <property type="match status" value="1"/>
</dbReference>
<sequence>MMGNLADLVQALEAVAAAGTLAGQPDATFRALEAATRAAIGHRLFTVMRHDPAAGRNRRVFTSDPAAYPVSGHKPVDWAHPWAQRVLRQGEPWIGRSAADIAWAYPDHERIAAMGLASAMNLPVRWNGAVLGTVNLLHAEGHFAEESAVRGMLFAALAVPAMLAIDGP</sequence>
<dbReference type="Proteomes" id="UP000680815">
    <property type="component" value="Unassembled WGS sequence"/>
</dbReference>
<protein>
    <submittedName>
        <fullName evidence="1">GAF domain-containing protein</fullName>
    </submittedName>
</protein>
<dbReference type="SUPFAM" id="SSF55781">
    <property type="entry name" value="GAF domain-like"/>
    <property type="match status" value="1"/>
</dbReference>
<evidence type="ECO:0000313" key="1">
    <source>
        <dbReference type="EMBL" id="MBP0464375.1"/>
    </source>
</evidence>
<name>A0ABS4ASM1_9PROT</name>
<dbReference type="EMBL" id="JAGIYZ010000009">
    <property type="protein sequence ID" value="MBP0464375.1"/>
    <property type="molecule type" value="Genomic_DNA"/>
</dbReference>
<gene>
    <name evidence="1" type="ORF">J5Y09_10660</name>
</gene>
<keyword evidence="2" id="KW-1185">Reference proteome</keyword>